<keyword evidence="3 6" id="KW-0812">Transmembrane</keyword>
<dbReference type="InterPro" id="IPR036259">
    <property type="entry name" value="MFS_trans_sf"/>
</dbReference>
<feature type="transmembrane region" description="Helical" evidence="6">
    <location>
        <begin position="375"/>
        <end position="395"/>
    </location>
</feature>
<dbReference type="Proteomes" id="UP000216361">
    <property type="component" value="Unassembled WGS sequence"/>
</dbReference>
<evidence type="ECO:0000256" key="2">
    <source>
        <dbReference type="ARBA" id="ARBA00022475"/>
    </source>
</evidence>
<comment type="caution">
    <text evidence="8">The sequence shown here is derived from an EMBL/GenBank/DDBJ whole genome shotgun (WGS) entry which is preliminary data.</text>
</comment>
<dbReference type="RefSeq" id="WP_094408017.1">
    <property type="nucleotide sequence ID" value="NZ_BMJZ01000001.1"/>
</dbReference>
<evidence type="ECO:0000256" key="3">
    <source>
        <dbReference type="ARBA" id="ARBA00022692"/>
    </source>
</evidence>
<keyword evidence="4 6" id="KW-1133">Transmembrane helix</keyword>
<keyword evidence="2" id="KW-1003">Cell membrane</keyword>
<keyword evidence="5 6" id="KW-0472">Membrane</keyword>
<name>A0A255XV04_9PROT</name>
<reference evidence="8 9" key="1">
    <citation type="submission" date="2017-07" db="EMBL/GenBank/DDBJ databases">
        <title>Elstera cyanobacteriorum sp. nov., a novel bacterium isolated from cyanobacterial aggregates in a eutrophic lake.</title>
        <authorList>
            <person name="Cai H."/>
        </authorList>
    </citation>
    <scope>NUCLEOTIDE SEQUENCE [LARGE SCALE GENOMIC DNA]</scope>
    <source>
        <strain evidence="8 9">TH019</strain>
    </source>
</reference>
<dbReference type="PROSITE" id="PS50850">
    <property type="entry name" value="MFS"/>
    <property type="match status" value="1"/>
</dbReference>
<evidence type="ECO:0000313" key="9">
    <source>
        <dbReference type="Proteomes" id="UP000216361"/>
    </source>
</evidence>
<dbReference type="AlphaFoldDB" id="A0A255XV04"/>
<feature type="transmembrane region" description="Helical" evidence="6">
    <location>
        <begin position="175"/>
        <end position="197"/>
    </location>
</feature>
<feature type="transmembrane region" description="Helical" evidence="6">
    <location>
        <begin position="61"/>
        <end position="82"/>
    </location>
</feature>
<dbReference type="InterPro" id="IPR050189">
    <property type="entry name" value="MFS_Efflux_Transporters"/>
</dbReference>
<protein>
    <submittedName>
        <fullName evidence="8">MFS transporter</fullName>
    </submittedName>
</protein>
<keyword evidence="9" id="KW-1185">Reference proteome</keyword>
<evidence type="ECO:0000313" key="8">
    <source>
        <dbReference type="EMBL" id="OYQ20194.1"/>
    </source>
</evidence>
<feature type="transmembrane region" description="Helical" evidence="6">
    <location>
        <begin position="147"/>
        <end position="169"/>
    </location>
</feature>
<dbReference type="Gene3D" id="1.20.1250.20">
    <property type="entry name" value="MFS general substrate transporter like domains"/>
    <property type="match status" value="2"/>
</dbReference>
<accession>A0A255XV04</accession>
<comment type="subcellular location">
    <subcellularLocation>
        <location evidence="1">Cell membrane</location>
        <topology evidence="1">Multi-pass membrane protein</topology>
    </subcellularLocation>
</comment>
<evidence type="ECO:0000256" key="5">
    <source>
        <dbReference type="ARBA" id="ARBA00023136"/>
    </source>
</evidence>
<dbReference type="Pfam" id="PF07690">
    <property type="entry name" value="MFS_1"/>
    <property type="match status" value="1"/>
</dbReference>
<feature type="transmembrane region" description="Helical" evidence="6">
    <location>
        <begin position="218"/>
        <end position="242"/>
    </location>
</feature>
<feature type="transmembrane region" description="Helical" evidence="6">
    <location>
        <begin position="89"/>
        <end position="107"/>
    </location>
</feature>
<feature type="transmembrane region" description="Helical" evidence="6">
    <location>
        <begin position="20"/>
        <end position="41"/>
    </location>
</feature>
<organism evidence="8 9">
    <name type="scientific">Elstera cyanobacteriorum</name>
    <dbReference type="NCBI Taxonomy" id="2022747"/>
    <lineage>
        <taxon>Bacteria</taxon>
        <taxon>Pseudomonadati</taxon>
        <taxon>Pseudomonadota</taxon>
        <taxon>Alphaproteobacteria</taxon>
        <taxon>Rhodospirillales</taxon>
        <taxon>Rhodospirillaceae</taxon>
        <taxon>Elstera</taxon>
    </lineage>
</organism>
<evidence type="ECO:0000256" key="4">
    <source>
        <dbReference type="ARBA" id="ARBA00022989"/>
    </source>
</evidence>
<dbReference type="OrthoDB" id="9788453at2"/>
<dbReference type="CDD" id="cd17324">
    <property type="entry name" value="MFS_NepI_like"/>
    <property type="match status" value="1"/>
</dbReference>
<dbReference type="GO" id="GO:0022857">
    <property type="term" value="F:transmembrane transporter activity"/>
    <property type="evidence" value="ECO:0007669"/>
    <property type="project" value="InterPro"/>
</dbReference>
<dbReference type="InterPro" id="IPR020846">
    <property type="entry name" value="MFS_dom"/>
</dbReference>
<feature type="domain" description="Major facilitator superfamily (MFS) profile" evidence="7">
    <location>
        <begin position="23"/>
        <end position="397"/>
    </location>
</feature>
<dbReference type="PANTHER" id="PTHR43124">
    <property type="entry name" value="PURINE EFFLUX PUMP PBUE"/>
    <property type="match status" value="1"/>
</dbReference>
<evidence type="ECO:0000259" key="7">
    <source>
        <dbReference type="PROSITE" id="PS50850"/>
    </source>
</evidence>
<evidence type="ECO:0000256" key="6">
    <source>
        <dbReference type="SAM" id="Phobius"/>
    </source>
</evidence>
<proteinExistence type="predicted"/>
<evidence type="ECO:0000256" key="1">
    <source>
        <dbReference type="ARBA" id="ARBA00004651"/>
    </source>
</evidence>
<dbReference type="InterPro" id="IPR011701">
    <property type="entry name" value="MFS"/>
</dbReference>
<gene>
    <name evidence="8" type="ORF">CHR90_05655</name>
</gene>
<dbReference type="GO" id="GO:0005886">
    <property type="term" value="C:plasma membrane"/>
    <property type="evidence" value="ECO:0007669"/>
    <property type="project" value="UniProtKB-SubCell"/>
</dbReference>
<dbReference type="PANTHER" id="PTHR43124:SF3">
    <property type="entry name" value="CHLORAMPHENICOL EFFLUX PUMP RV0191"/>
    <property type="match status" value="1"/>
</dbReference>
<feature type="transmembrane region" description="Helical" evidence="6">
    <location>
        <begin position="113"/>
        <end position="135"/>
    </location>
</feature>
<sequence>MRADAPALPGDALTLSGMKLFLIILALACGGLGIGTGEFAIMGLLPNVAASFGVSIPHAGWVITAYAAGVVIGAPLIAVAGAKLSRRRLLLLLMIAFTLGNFASAAVRNIDQLLIIRFLTGLPHGAYFGVAALVAASLVPLEKRTQAVGYVMLGLTVATLLGTPIMAILGEALNWRVMFFAVGLIGALTLTLLWLHLPQDKPTVKASVMLELSAFMRPQVLLTLLLAATGFGGMFSIFSYIAATATDYAGLSVAMVPVIMVLFGLGMNAGNLIGSRLADKSLMGTIGGMLVFNILVMTGFGLTAHLPWALCLTIFLLGCTFAAGPAVQTRLMDVARDGQTLAAASMHSAFNIANGLGAWLGGWVIAAGFGYPATGYVGAAMSVFGLGVFGVSLWLERRAAHAASQ</sequence>
<feature type="transmembrane region" description="Helical" evidence="6">
    <location>
        <begin position="248"/>
        <end position="269"/>
    </location>
</feature>
<feature type="transmembrane region" description="Helical" evidence="6">
    <location>
        <begin position="306"/>
        <end position="327"/>
    </location>
</feature>
<dbReference type="SUPFAM" id="SSF103473">
    <property type="entry name" value="MFS general substrate transporter"/>
    <property type="match status" value="1"/>
</dbReference>
<dbReference type="EMBL" id="NOXS01000029">
    <property type="protein sequence ID" value="OYQ20194.1"/>
    <property type="molecule type" value="Genomic_DNA"/>
</dbReference>
<feature type="transmembrane region" description="Helical" evidence="6">
    <location>
        <begin position="348"/>
        <end position="369"/>
    </location>
</feature>
<feature type="transmembrane region" description="Helical" evidence="6">
    <location>
        <begin position="281"/>
        <end position="300"/>
    </location>
</feature>